<keyword evidence="3" id="KW-1185">Reference proteome</keyword>
<feature type="compositionally biased region" description="Basic and acidic residues" evidence="1">
    <location>
        <begin position="74"/>
        <end position="89"/>
    </location>
</feature>
<gene>
    <name evidence="2" type="ORF">A9Z42_0084930</name>
</gene>
<sequence>MSAGTNRLLPFRTRGEKPQSSAATASIPDTRCRAPRSTLKAEMTIAMESHRADETLDQSISKRLRTWGELDRVRKEARDGEQNESEKRASINLSKRKAIRDPRFRGSDKVRIALRMRRGASQIPRPGSELAGYADHEAVVGKIKKGSPTLD</sequence>
<dbReference type="EMBL" id="LFMI01000786">
    <property type="protein sequence ID" value="OTA07574.1"/>
    <property type="molecule type" value="Genomic_DNA"/>
</dbReference>
<feature type="region of interest" description="Disordered" evidence="1">
    <location>
        <begin position="74"/>
        <end position="104"/>
    </location>
</feature>
<name>A0A2H3A8X3_TRIPA</name>
<accession>A0A2H3A8X3</accession>
<comment type="caution">
    <text evidence="2">The sequence shown here is derived from an EMBL/GenBank/DDBJ whole genome shotgun (WGS) entry which is preliminary data.</text>
</comment>
<evidence type="ECO:0000256" key="1">
    <source>
        <dbReference type="SAM" id="MobiDB-lite"/>
    </source>
</evidence>
<protein>
    <submittedName>
        <fullName evidence="2">Uncharacterized protein</fullName>
    </submittedName>
</protein>
<reference evidence="2 3" key="1">
    <citation type="journal article" date="2015" name="Genome Announc.">
        <title>Genome sequence and annotation of Trichoderma parareesei, the ancestor of the cellulase producer Trichoderma reesei.</title>
        <authorList>
            <person name="Yang D."/>
            <person name="Pomraning K."/>
            <person name="Kopchinskiy A."/>
            <person name="Karimi Aghcheh R."/>
            <person name="Atanasova L."/>
            <person name="Chenthamara K."/>
            <person name="Baker S.E."/>
            <person name="Zhang R."/>
            <person name="Shen Q."/>
            <person name="Freitag M."/>
            <person name="Kubicek C.P."/>
            <person name="Druzhinina I.S."/>
        </authorList>
    </citation>
    <scope>NUCLEOTIDE SEQUENCE [LARGE SCALE GENOMIC DNA]</scope>
    <source>
        <strain evidence="2 3">CBS 125925</strain>
    </source>
</reference>
<evidence type="ECO:0000313" key="3">
    <source>
        <dbReference type="Proteomes" id="UP000219286"/>
    </source>
</evidence>
<dbReference type="AlphaFoldDB" id="A0A2H3A8X3"/>
<evidence type="ECO:0000313" key="2">
    <source>
        <dbReference type="EMBL" id="OTA07574.1"/>
    </source>
</evidence>
<dbReference type="Proteomes" id="UP000219286">
    <property type="component" value="Unassembled WGS sequence"/>
</dbReference>
<organism evidence="2 3">
    <name type="scientific">Trichoderma parareesei</name>
    <name type="common">Filamentous fungus</name>
    <dbReference type="NCBI Taxonomy" id="858221"/>
    <lineage>
        <taxon>Eukaryota</taxon>
        <taxon>Fungi</taxon>
        <taxon>Dikarya</taxon>
        <taxon>Ascomycota</taxon>
        <taxon>Pezizomycotina</taxon>
        <taxon>Sordariomycetes</taxon>
        <taxon>Hypocreomycetidae</taxon>
        <taxon>Hypocreales</taxon>
        <taxon>Hypocreaceae</taxon>
        <taxon>Trichoderma</taxon>
    </lineage>
</organism>
<feature type="region of interest" description="Disordered" evidence="1">
    <location>
        <begin position="1"/>
        <end position="29"/>
    </location>
</feature>
<proteinExistence type="predicted"/>